<dbReference type="AlphaFoldDB" id="A0A4S3KRX0"/>
<dbReference type="SUPFAM" id="SSF47413">
    <property type="entry name" value="lambda repressor-like DNA-binding domains"/>
    <property type="match status" value="1"/>
</dbReference>
<organism evidence="2 3">
    <name type="scientific">Metallibacterium scheffleri</name>
    <dbReference type="NCBI Taxonomy" id="993689"/>
    <lineage>
        <taxon>Bacteria</taxon>
        <taxon>Pseudomonadati</taxon>
        <taxon>Pseudomonadota</taxon>
        <taxon>Gammaproteobacteria</taxon>
        <taxon>Lysobacterales</taxon>
        <taxon>Rhodanobacteraceae</taxon>
        <taxon>Metallibacterium</taxon>
    </lineage>
</organism>
<sequence length="110" mass="11668">MHATTGKTTKPAASVLFDAARFLRADDLAGFLAEAVADGDHRALPLALRTAADVLGMAELARRTGLSRETLYRTLSAKGNPRLDTLGAILGAFGLRLTLAPVPERARKRA</sequence>
<proteinExistence type="predicted"/>
<dbReference type="NCBIfam" id="TIGR02684">
    <property type="entry name" value="dnstrm_HI1420"/>
    <property type="match status" value="1"/>
</dbReference>
<dbReference type="STRING" id="993689.GCA_002077135_01530"/>
<dbReference type="CDD" id="cd00093">
    <property type="entry name" value="HTH_XRE"/>
    <property type="match status" value="1"/>
</dbReference>
<accession>A0A4S3KRX0</accession>
<dbReference type="OrthoDB" id="9798416at2"/>
<feature type="domain" description="HTH cro/C1-type" evidence="1">
    <location>
        <begin position="57"/>
        <end position="100"/>
    </location>
</feature>
<dbReference type="InterPro" id="IPR010982">
    <property type="entry name" value="Lambda_DNA-bd_dom_sf"/>
</dbReference>
<dbReference type="EMBL" id="MWQO01000007">
    <property type="protein sequence ID" value="THD11716.1"/>
    <property type="molecule type" value="Genomic_DNA"/>
</dbReference>
<protein>
    <submittedName>
        <fullName evidence="2">Putative addiction module antidote protein</fullName>
    </submittedName>
</protein>
<dbReference type="InterPro" id="IPR001387">
    <property type="entry name" value="Cro/C1-type_HTH"/>
</dbReference>
<comment type="caution">
    <text evidence="2">The sequence shown here is derived from an EMBL/GenBank/DDBJ whole genome shotgun (WGS) entry which is preliminary data.</text>
</comment>
<reference evidence="2 3" key="1">
    <citation type="submission" date="2017-02" db="EMBL/GenBank/DDBJ databases">
        <title>Whole genome sequencing of Metallibacterium scheffleri DSM 24874 (T).</title>
        <authorList>
            <person name="Kumar S."/>
            <person name="Patil P."/>
            <person name="Patil P.B."/>
        </authorList>
    </citation>
    <scope>NUCLEOTIDE SEQUENCE [LARGE SCALE GENOMIC DNA]</scope>
    <source>
        <strain evidence="2 3">DSM 24874</strain>
    </source>
</reference>
<dbReference type="Gene3D" id="1.10.260.40">
    <property type="entry name" value="lambda repressor-like DNA-binding domains"/>
    <property type="match status" value="1"/>
</dbReference>
<dbReference type="GO" id="GO:0003677">
    <property type="term" value="F:DNA binding"/>
    <property type="evidence" value="ECO:0007669"/>
    <property type="project" value="InterPro"/>
</dbReference>
<dbReference type="InterPro" id="IPR014057">
    <property type="entry name" value="HI1420"/>
</dbReference>
<gene>
    <name evidence="2" type="ORF">B1806_02280</name>
</gene>
<evidence type="ECO:0000259" key="1">
    <source>
        <dbReference type="PROSITE" id="PS50943"/>
    </source>
</evidence>
<dbReference type="PANTHER" id="PTHR40275:SF1">
    <property type="entry name" value="SSL7038 PROTEIN"/>
    <property type="match status" value="1"/>
</dbReference>
<name>A0A4S3KRX0_9GAMM</name>
<evidence type="ECO:0000313" key="3">
    <source>
        <dbReference type="Proteomes" id="UP000307749"/>
    </source>
</evidence>
<dbReference type="PANTHER" id="PTHR40275">
    <property type="entry name" value="SSL7038 PROTEIN"/>
    <property type="match status" value="1"/>
</dbReference>
<dbReference type="PROSITE" id="PS50943">
    <property type="entry name" value="HTH_CROC1"/>
    <property type="match status" value="1"/>
</dbReference>
<keyword evidence="3" id="KW-1185">Reference proteome</keyword>
<dbReference type="RefSeq" id="WP_081126918.1">
    <property type="nucleotide sequence ID" value="NZ_DAHXOC010000005.1"/>
</dbReference>
<evidence type="ECO:0000313" key="2">
    <source>
        <dbReference type="EMBL" id="THD11716.1"/>
    </source>
</evidence>
<dbReference type="Proteomes" id="UP000307749">
    <property type="component" value="Unassembled WGS sequence"/>
</dbReference>
<dbReference type="Pfam" id="PF21716">
    <property type="entry name" value="dnstrm_HI1420"/>
    <property type="match status" value="1"/>
</dbReference>